<dbReference type="Proteomes" id="UP000244450">
    <property type="component" value="Unassembled WGS sequence"/>
</dbReference>
<dbReference type="InterPro" id="IPR050312">
    <property type="entry name" value="IolE/XylAMocC-like"/>
</dbReference>
<evidence type="ECO:0000256" key="1">
    <source>
        <dbReference type="SAM" id="SignalP"/>
    </source>
</evidence>
<dbReference type="AlphaFoldDB" id="A0A2T7BCG6"/>
<accession>A0A2T7BCG6</accession>
<dbReference type="SUPFAM" id="SSF51658">
    <property type="entry name" value="Xylose isomerase-like"/>
    <property type="match status" value="1"/>
</dbReference>
<comment type="caution">
    <text evidence="3">The sequence shown here is derived from an EMBL/GenBank/DDBJ whole genome shotgun (WGS) entry which is preliminary data.</text>
</comment>
<gene>
    <name evidence="3" type="ORF">DCC81_20400</name>
</gene>
<name>A0A2T7BCG6_9BACT</name>
<dbReference type="PROSITE" id="PS51318">
    <property type="entry name" value="TAT"/>
    <property type="match status" value="1"/>
</dbReference>
<dbReference type="Gene3D" id="3.20.20.150">
    <property type="entry name" value="Divalent-metal-dependent TIM barrel enzymes"/>
    <property type="match status" value="1"/>
</dbReference>
<organism evidence="3 4">
    <name type="scientific">Chitinophaga parva</name>
    <dbReference type="NCBI Taxonomy" id="2169414"/>
    <lineage>
        <taxon>Bacteria</taxon>
        <taxon>Pseudomonadati</taxon>
        <taxon>Bacteroidota</taxon>
        <taxon>Chitinophagia</taxon>
        <taxon>Chitinophagales</taxon>
        <taxon>Chitinophagaceae</taxon>
        <taxon>Chitinophaga</taxon>
    </lineage>
</organism>
<keyword evidence="3" id="KW-0413">Isomerase</keyword>
<dbReference type="PANTHER" id="PTHR12110:SF41">
    <property type="entry name" value="INOSOSE DEHYDRATASE"/>
    <property type="match status" value="1"/>
</dbReference>
<protein>
    <submittedName>
        <fullName evidence="3">Sugar phosphate isomerase/epimerase</fullName>
    </submittedName>
</protein>
<feature type="chain" id="PRO_5015705854" evidence="1">
    <location>
        <begin position="28"/>
        <end position="323"/>
    </location>
</feature>
<dbReference type="InterPro" id="IPR013022">
    <property type="entry name" value="Xyl_isomerase-like_TIM-brl"/>
</dbReference>
<dbReference type="EMBL" id="QCYK01000003">
    <property type="protein sequence ID" value="PUZ22791.1"/>
    <property type="molecule type" value="Genomic_DNA"/>
</dbReference>
<dbReference type="Pfam" id="PF01261">
    <property type="entry name" value="AP_endonuc_2"/>
    <property type="match status" value="1"/>
</dbReference>
<evidence type="ECO:0000313" key="3">
    <source>
        <dbReference type="EMBL" id="PUZ22791.1"/>
    </source>
</evidence>
<feature type="signal peptide" evidence="1">
    <location>
        <begin position="1"/>
        <end position="27"/>
    </location>
</feature>
<feature type="domain" description="Xylose isomerase-like TIM barrel" evidence="2">
    <location>
        <begin position="56"/>
        <end position="319"/>
    </location>
</feature>
<evidence type="ECO:0000313" key="4">
    <source>
        <dbReference type="Proteomes" id="UP000244450"/>
    </source>
</evidence>
<evidence type="ECO:0000259" key="2">
    <source>
        <dbReference type="Pfam" id="PF01261"/>
    </source>
</evidence>
<dbReference type="InterPro" id="IPR036237">
    <property type="entry name" value="Xyl_isomerase-like_sf"/>
</dbReference>
<proteinExistence type="predicted"/>
<sequence length="323" mass="36480">MYNRRNFLQMTALAAAGTMLASKGLLAKPAPAALNAVGLQLYTLRDELAKDAKGTIEKVAAAGYAHVETFYHYTTATAKADYWGLTPKELKALLAANNLKTYSGHYQLNDFLTRGNGNMDALKIQLEIAQELGQHYLVVPVPPFMLIDKMKAADYQFMASQMNKAGELCKKAGMQLGYHNHFWEFKTQDNGKTGYDILLSETQKDLVIFELDLFWITKAGFKPTDYFKKYPGRFPMWHVKDMDKNMPNPIPADSLNHGHVMNIVQSIRYAEVGSGVVDFKDIFAAQKTAGLKHIFVEQDNIYMSDKFESIKQSIDYIKQHLLK</sequence>
<keyword evidence="1" id="KW-0732">Signal</keyword>
<dbReference type="PANTHER" id="PTHR12110">
    <property type="entry name" value="HYDROXYPYRUVATE ISOMERASE"/>
    <property type="match status" value="1"/>
</dbReference>
<dbReference type="OrthoDB" id="9798407at2"/>
<dbReference type="GO" id="GO:0016853">
    <property type="term" value="F:isomerase activity"/>
    <property type="evidence" value="ECO:0007669"/>
    <property type="project" value="UniProtKB-KW"/>
</dbReference>
<keyword evidence="4" id="KW-1185">Reference proteome</keyword>
<dbReference type="InterPro" id="IPR006311">
    <property type="entry name" value="TAT_signal"/>
</dbReference>
<reference evidence="3 4" key="1">
    <citation type="submission" date="2018-04" db="EMBL/GenBank/DDBJ databases">
        <title>Chitinophaga fuyangensis sp. nov., isolated from soil in a chemical factory.</title>
        <authorList>
            <person name="Chen K."/>
        </authorList>
    </citation>
    <scope>NUCLEOTIDE SEQUENCE [LARGE SCALE GENOMIC DNA]</scope>
    <source>
        <strain evidence="3 4">LY-1</strain>
    </source>
</reference>